<dbReference type="Pfam" id="PF16810">
    <property type="entry name" value="RXLR"/>
    <property type="match status" value="1"/>
</dbReference>
<comment type="function">
    <text evidence="5">Effector that suppresses plant defense responses during pathogen infection.</text>
</comment>
<protein>
    <recommendedName>
        <fullName evidence="5">RxLR effector protein</fullName>
    </recommendedName>
</protein>
<organism evidence="6">
    <name type="scientific">Phytophthora agathidicida</name>
    <dbReference type="NCBI Taxonomy" id="1642459"/>
    <lineage>
        <taxon>Eukaryota</taxon>
        <taxon>Sar</taxon>
        <taxon>Stramenopiles</taxon>
        <taxon>Oomycota</taxon>
        <taxon>Peronosporomycetes</taxon>
        <taxon>Peronosporales</taxon>
        <taxon>Peronosporaceae</taxon>
        <taxon>Phytophthora</taxon>
    </lineage>
</organism>
<gene>
    <name evidence="6" type="primary">PaRXLR25</name>
</gene>
<keyword evidence="3 5" id="KW-0964">Secreted</keyword>
<evidence type="ECO:0000256" key="1">
    <source>
        <dbReference type="ARBA" id="ARBA00004613"/>
    </source>
</evidence>
<comment type="domain">
    <text evidence="5">The RxLR-dEER motif acts to carry the protein into the host cell cytoplasm through binding to cell surface phosphatidylinositol-3-phosphate.</text>
</comment>
<proteinExistence type="inferred from homology"/>
<feature type="signal peptide" evidence="5">
    <location>
        <begin position="1"/>
        <end position="20"/>
    </location>
</feature>
<reference evidence="6" key="1">
    <citation type="journal article" date="2020" name="Mol. Plant">
        <title>Functional analysis of RXLR effectors from the New Zealand kauri dieback pathogen Phytophthora agathidicida.</title>
        <authorList>
            <person name="Guo Y."/>
            <person name="Dupont P.Y."/>
            <person name="Mesarich C.H."/>
            <person name="Yang B."/>
            <person name="McDougal R.L."/>
            <person name="Panda P."/>
            <person name="Dijkwel P."/>
            <person name="Studholme D.J."/>
            <person name="Sambles C."/>
            <person name="Win J."/>
            <person name="Wang Y."/>
            <person name="Williams N.M."/>
            <person name="Bradshaw R.E."/>
        </authorList>
    </citation>
    <scope>NUCLEOTIDE SEQUENCE</scope>
    <source>
        <strain evidence="6">3770</strain>
    </source>
</reference>
<sequence length="330" mass="38132">MRFCCFVVLVIATLVAVNEAALIHADYKLSTGIYPASAENSNFGTRLLRADSTVARYEEERAFTIPGLAKTKEWITNFLSKIKTSFINRRQAKKWMKEQKTPDEVFKLLKLDQGTETLMADPKLRTWSVFMTTYNNKNRDKMVNMLGMFTKYYGDEAVAKMLETARRDPYTYKLADRLQERQIYGWIRNGLSADIVFQLLKVGETRVDKLLSNPAFNVWYYVVSRLNRHNPDKEVNMIKKLLTTYDDIELAKAIEAATKVKTTGTLAKNVESTEAIATIFQKAQFKKWLADGIDPPTILKRLEMDKLKWGTDPNAEIFRAYTTFYKENKM</sequence>
<evidence type="ECO:0000313" key="6">
    <source>
        <dbReference type="EMBL" id="QMU24849.1"/>
    </source>
</evidence>
<evidence type="ECO:0000256" key="5">
    <source>
        <dbReference type="RuleBase" id="RU367124"/>
    </source>
</evidence>
<dbReference type="AlphaFoldDB" id="A0A7G4WI14"/>
<dbReference type="GO" id="GO:0005576">
    <property type="term" value="C:extracellular region"/>
    <property type="evidence" value="ECO:0007669"/>
    <property type="project" value="UniProtKB-SubCell"/>
</dbReference>
<feature type="chain" id="PRO_5044957857" description="RxLR effector protein" evidence="5">
    <location>
        <begin position="21"/>
        <end position="330"/>
    </location>
</feature>
<comment type="similarity">
    <text evidence="2 5">Belongs to the RxLR effector family.</text>
</comment>
<keyword evidence="4 5" id="KW-0732">Signal</keyword>
<evidence type="ECO:0000256" key="4">
    <source>
        <dbReference type="ARBA" id="ARBA00022729"/>
    </source>
</evidence>
<dbReference type="GO" id="GO:0043657">
    <property type="term" value="C:host cell"/>
    <property type="evidence" value="ECO:0007669"/>
    <property type="project" value="UniProtKB-SubCell"/>
</dbReference>
<dbReference type="InterPro" id="IPR031825">
    <property type="entry name" value="RXLR"/>
</dbReference>
<name>A0A7G4WI14_9STRA</name>
<evidence type="ECO:0000256" key="3">
    <source>
        <dbReference type="ARBA" id="ARBA00022525"/>
    </source>
</evidence>
<comment type="subcellular location">
    <subcellularLocation>
        <location evidence="1 5">Secreted</location>
    </subcellularLocation>
</comment>
<dbReference type="EMBL" id="MT503125">
    <property type="protein sequence ID" value="QMU24849.1"/>
    <property type="molecule type" value="Genomic_DNA"/>
</dbReference>
<evidence type="ECO:0000256" key="2">
    <source>
        <dbReference type="ARBA" id="ARBA00010400"/>
    </source>
</evidence>
<accession>A0A7G4WI14</accession>